<evidence type="ECO:0000313" key="1">
    <source>
        <dbReference type="EMBL" id="MDF4193478.1"/>
    </source>
</evidence>
<reference evidence="1" key="1">
    <citation type="submission" date="2023-02" db="EMBL/GenBank/DDBJ databases">
        <title>Draft Whole-Genome Sequences of Bacillus Strains of Potential Probiotic for Poultry.</title>
        <authorList>
            <person name="Ma L.M."/>
            <person name="Lopez-Guerra N."/>
            <person name="Zhang G."/>
        </authorList>
    </citation>
    <scope>NUCLEOTIDE SEQUENCE</scope>
    <source>
        <strain evidence="1">OSU1013-24</strain>
    </source>
</reference>
<dbReference type="GeneID" id="93082601"/>
<comment type="caution">
    <text evidence="1">The sequence shown here is derived from an EMBL/GenBank/DDBJ whole genome shotgun (WGS) entry which is preliminary data.</text>
</comment>
<name>A0AAP3YD14_BACAM</name>
<organism evidence="1 2">
    <name type="scientific">Bacillus amyloliquefaciens</name>
    <name type="common">Bacillus velezensis</name>
    <dbReference type="NCBI Taxonomy" id="1390"/>
    <lineage>
        <taxon>Bacteria</taxon>
        <taxon>Bacillati</taxon>
        <taxon>Bacillota</taxon>
        <taxon>Bacilli</taxon>
        <taxon>Bacillales</taxon>
        <taxon>Bacillaceae</taxon>
        <taxon>Bacillus</taxon>
        <taxon>Bacillus amyloliquefaciens group</taxon>
    </lineage>
</organism>
<dbReference type="InterPro" id="IPR025234">
    <property type="entry name" value="YjzH-like"/>
</dbReference>
<accession>A0AAP3YD14</accession>
<dbReference type="Pfam" id="PF13783">
    <property type="entry name" value="DUF4177"/>
    <property type="match status" value="1"/>
</dbReference>
<dbReference type="AlphaFoldDB" id="A0AAP3YD14"/>
<dbReference type="RefSeq" id="WP_007407642.1">
    <property type="nucleotide sequence ID" value="NZ_CP014783.1"/>
</dbReference>
<sequence>MYEYKFIKVEVNRWKGKPKEDYKEIIEKYSQQGWKLVQIFAPPISGYGAADYFDIILEKKV</sequence>
<proteinExistence type="predicted"/>
<evidence type="ECO:0000313" key="2">
    <source>
        <dbReference type="Proteomes" id="UP001222377"/>
    </source>
</evidence>
<gene>
    <name evidence="1" type="ORF">PV946_06800</name>
</gene>
<dbReference type="EMBL" id="JARKHX010000002">
    <property type="protein sequence ID" value="MDF4193478.1"/>
    <property type="molecule type" value="Genomic_DNA"/>
</dbReference>
<dbReference type="Proteomes" id="UP001222377">
    <property type="component" value="Unassembled WGS sequence"/>
</dbReference>
<protein>
    <submittedName>
        <fullName evidence="1">DUF4177 domain-containing protein</fullName>
    </submittedName>
</protein>